<reference evidence="4" key="1">
    <citation type="journal article" date="2012" name="Science">
        <title>The Paleozoic origin of enzymatic lignin decomposition reconstructed from 31 fungal genomes.</title>
        <authorList>
            <person name="Floudas D."/>
            <person name="Binder M."/>
            <person name="Riley R."/>
            <person name="Barry K."/>
            <person name="Blanchette R.A."/>
            <person name="Henrissat B."/>
            <person name="Martinez A.T."/>
            <person name="Otillar R."/>
            <person name="Spatafora J.W."/>
            <person name="Yadav J.S."/>
            <person name="Aerts A."/>
            <person name="Benoit I."/>
            <person name="Boyd A."/>
            <person name="Carlson A."/>
            <person name="Copeland A."/>
            <person name="Coutinho P.M."/>
            <person name="de Vries R.P."/>
            <person name="Ferreira P."/>
            <person name="Findley K."/>
            <person name="Foster B."/>
            <person name="Gaskell J."/>
            <person name="Glotzer D."/>
            <person name="Gorecki P."/>
            <person name="Heitman J."/>
            <person name="Hesse C."/>
            <person name="Hori C."/>
            <person name="Igarashi K."/>
            <person name="Jurgens J.A."/>
            <person name="Kallen N."/>
            <person name="Kersten P."/>
            <person name="Kohler A."/>
            <person name="Kuees U."/>
            <person name="Kumar T.K.A."/>
            <person name="Kuo A."/>
            <person name="LaButti K."/>
            <person name="Larrondo L.F."/>
            <person name="Lindquist E."/>
            <person name="Ling A."/>
            <person name="Lombard V."/>
            <person name="Lucas S."/>
            <person name="Lundell T."/>
            <person name="Martin R."/>
            <person name="McLaughlin D.J."/>
            <person name="Morgenstern I."/>
            <person name="Morin E."/>
            <person name="Murat C."/>
            <person name="Nagy L.G."/>
            <person name="Nolan M."/>
            <person name="Ohm R.A."/>
            <person name="Patyshakuliyeva A."/>
            <person name="Rokas A."/>
            <person name="Ruiz-Duenas F.J."/>
            <person name="Sabat G."/>
            <person name="Salamov A."/>
            <person name="Samejima M."/>
            <person name="Schmutz J."/>
            <person name="Slot J.C."/>
            <person name="St John F."/>
            <person name="Stenlid J."/>
            <person name="Sun H."/>
            <person name="Sun S."/>
            <person name="Syed K."/>
            <person name="Tsang A."/>
            <person name="Wiebenga A."/>
            <person name="Young D."/>
            <person name="Pisabarro A."/>
            <person name="Eastwood D.C."/>
            <person name="Martin F."/>
            <person name="Cullen D."/>
            <person name="Grigoriev I.V."/>
            <person name="Hibbett D.S."/>
        </authorList>
    </citation>
    <scope>NUCLEOTIDE SEQUENCE [LARGE SCALE GENOMIC DNA]</scope>
    <source>
        <strain evidence="4">RWD-64-598 SS2</strain>
    </source>
</reference>
<proteinExistence type="predicted"/>
<organism evidence="3 4">
    <name type="scientific">Coniophora puteana (strain RWD-64-598)</name>
    <name type="common">Brown rot fungus</name>
    <dbReference type="NCBI Taxonomy" id="741705"/>
    <lineage>
        <taxon>Eukaryota</taxon>
        <taxon>Fungi</taxon>
        <taxon>Dikarya</taxon>
        <taxon>Basidiomycota</taxon>
        <taxon>Agaricomycotina</taxon>
        <taxon>Agaricomycetes</taxon>
        <taxon>Agaricomycetidae</taxon>
        <taxon>Boletales</taxon>
        <taxon>Coniophorineae</taxon>
        <taxon>Coniophoraceae</taxon>
        <taxon>Coniophora</taxon>
    </lineage>
</organism>
<feature type="non-terminal residue" evidence="3">
    <location>
        <position position="115"/>
    </location>
</feature>
<dbReference type="OMA" id="TDISEQW"/>
<name>A0A5M3MMI0_CONPW</name>
<evidence type="ECO:0000313" key="3">
    <source>
        <dbReference type="EMBL" id="EIW80237.1"/>
    </source>
</evidence>
<dbReference type="Gene3D" id="3.40.50.300">
    <property type="entry name" value="P-loop containing nucleotide triphosphate hydrolases"/>
    <property type="match status" value="1"/>
</dbReference>
<dbReference type="OrthoDB" id="2928561at2759"/>
<dbReference type="GeneID" id="19206563"/>
<evidence type="ECO:0000313" key="4">
    <source>
        <dbReference type="Proteomes" id="UP000053558"/>
    </source>
</evidence>
<accession>A0A5M3MMI0</accession>
<dbReference type="AlphaFoldDB" id="A0A5M3MMI0"/>
<dbReference type="RefSeq" id="XP_007768954.1">
    <property type="nucleotide sequence ID" value="XM_007770764.1"/>
</dbReference>
<dbReference type="Pfam" id="PF24883">
    <property type="entry name" value="NPHP3_N"/>
    <property type="match status" value="1"/>
</dbReference>
<comment type="caution">
    <text evidence="3">The sequence shown here is derived from an EMBL/GenBank/DDBJ whole genome shotgun (WGS) entry which is preliminary data.</text>
</comment>
<feature type="non-terminal residue" evidence="3">
    <location>
        <position position="1"/>
    </location>
</feature>
<feature type="domain" description="NACHT" evidence="2">
    <location>
        <begin position="1"/>
        <end position="115"/>
    </location>
</feature>
<dbReference type="EMBL" id="JH711579">
    <property type="protein sequence ID" value="EIW80237.1"/>
    <property type="molecule type" value="Genomic_DNA"/>
</dbReference>
<evidence type="ECO:0000256" key="1">
    <source>
        <dbReference type="ARBA" id="ARBA00022737"/>
    </source>
</evidence>
<dbReference type="InterPro" id="IPR007111">
    <property type="entry name" value="NACHT_NTPase"/>
</dbReference>
<gene>
    <name evidence="3" type="ORF">CONPUDRAFT_23702</name>
</gene>
<evidence type="ECO:0000259" key="2">
    <source>
        <dbReference type="PROSITE" id="PS50837"/>
    </source>
</evidence>
<dbReference type="PROSITE" id="PS50837">
    <property type="entry name" value="NACHT"/>
    <property type="match status" value="1"/>
</dbReference>
<sequence length="115" mass="12698">WIVGESGSGKSTVAHTLADELGQEGLLAGTFFFSRNTPQRSSFDLVFTTLAYQLGLRHHIARETITKAISNDPSLLDPTKSHSDQLENLIVRTLEVLKFPWAGRSMSIIIDALDE</sequence>
<dbReference type="InterPro" id="IPR027417">
    <property type="entry name" value="P-loop_NTPase"/>
</dbReference>
<dbReference type="SUPFAM" id="SSF52540">
    <property type="entry name" value="P-loop containing nucleoside triphosphate hydrolases"/>
    <property type="match status" value="1"/>
</dbReference>
<protein>
    <recommendedName>
        <fullName evidence="2">NACHT domain-containing protein</fullName>
    </recommendedName>
</protein>
<keyword evidence="1" id="KW-0677">Repeat</keyword>
<keyword evidence="4" id="KW-1185">Reference proteome</keyword>
<dbReference type="InterPro" id="IPR056884">
    <property type="entry name" value="NPHP3-like_N"/>
</dbReference>
<dbReference type="KEGG" id="cput:CONPUDRAFT_23702"/>
<dbReference type="Proteomes" id="UP000053558">
    <property type="component" value="Unassembled WGS sequence"/>
</dbReference>